<gene>
    <name evidence="1" type="ORF">CLOSTASPAR_05896</name>
</gene>
<keyword evidence="2" id="KW-1185">Reference proteome</keyword>
<protein>
    <submittedName>
        <fullName evidence="1">Uncharacterized protein</fullName>
    </submittedName>
</protein>
<dbReference type="AlphaFoldDB" id="C0D9E6"/>
<evidence type="ECO:0000313" key="2">
    <source>
        <dbReference type="Proteomes" id="UP000004756"/>
    </source>
</evidence>
<evidence type="ECO:0000313" key="1">
    <source>
        <dbReference type="EMBL" id="EEG52039.1"/>
    </source>
</evidence>
<dbReference type="HOGENOM" id="CLU_3181875_0_0_9"/>
<sequence>MIPSERKEENLWTENKYGSAEKLPRAGSEPHAFCWCPAQAMCCLSL</sequence>
<organism evidence="1 2">
    <name type="scientific">[Clostridium] asparagiforme DSM 15981</name>
    <dbReference type="NCBI Taxonomy" id="518636"/>
    <lineage>
        <taxon>Bacteria</taxon>
        <taxon>Bacillati</taxon>
        <taxon>Bacillota</taxon>
        <taxon>Clostridia</taxon>
        <taxon>Lachnospirales</taxon>
        <taxon>Lachnospiraceae</taxon>
        <taxon>Enterocloster</taxon>
    </lineage>
</organism>
<dbReference type="Proteomes" id="UP000004756">
    <property type="component" value="Unassembled WGS sequence"/>
</dbReference>
<comment type="caution">
    <text evidence="1">The sequence shown here is derived from an EMBL/GenBank/DDBJ whole genome shotgun (WGS) entry which is preliminary data.</text>
</comment>
<proteinExistence type="predicted"/>
<reference evidence="1 2" key="1">
    <citation type="submission" date="2009-02" db="EMBL/GenBank/DDBJ databases">
        <title>Draft genome sequence of Clostridium asparagiforme (DSM 15981).</title>
        <authorList>
            <person name="Sudarsanam P."/>
            <person name="Ley R."/>
            <person name="Guruge J."/>
            <person name="Turnbaugh P.J."/>
            <person name="Mahowald M."/>
            <person name="Liep D."/>
            <person name="Gordon J."/>
        </authorList>
    </citation>
    <scope>NUCLEOTIDE SEQUENCE [LARGE SCALE GENOMIC DNA]</scope>
    <source>
        <strain evidence="1 2">DSM 15981</strain>
    </source>
</reference>
<dbReference type="EMBL" id="ACCJ01000490">
    <property type="protein sequence ID" value="EEG52039.1"/>
    <property type="molecule type" value="Genomic_DNA"/>
</dbReference>
<name>C0D9E6_9FIRM</name>
<accession>C0D9E6</accession>